<dbReference type="SUPFAM" id="SSF46689">
    <property type="entry name" value="Homeodomain-like"/>
    <property type="match status" value="2"/>
</dbReference>
<evidence type="ECO:0000313" key="5">
    <source>
        <dbReference type="Proteomes" id="UP001280581"/>
    </source>
</evidence>
<dbReference type="PANTHER" id="PTHR46734:SF1">
    <property type="entry name" value="TELOMERIC REPEAT-BINDING FACTOR 1"/>
    <property type="match status" value="1"/>
</dbReference>
<dbReference type="SMART" id="SM00717">
    <property type="entry name" value="SANT"/>
    <property type="match status" value="2"/>
</dbReference>
<dbReference type="PANTHER" id="PTHR46734">
    <property type="entry name" value="TELOMERIC REPEAT-BINDING FACTOR 1 TERF1"/>
    <property type="match status" value="1"/>
</dbReference>
<reference evidence="4 5" key="1">
    <citation type="submission" date="2021-02" db="EMBL/GenBank/DDBJ databases">
        <title>Genome assembly of Pseudopithomyces chartarum.</title>
        <authorList>
            <person name="Jauregui R."/>
            <person name="Singh J."/>
            <person name="Voisey C."/>
        </authorList>
    </citation>
    <scope>NUCLEOTIDE SEQUENCE [LARGE SCALE GENOMIC DNA]</scope>
    <source>
        <strain evidence="4 5">AGR01</strain>
    </source>
</reference>
<dbReference type="InterPro" id="IPR009057">
    <property type="entry name" value="Homeodomain-like_sf"/>
</dbReference>
<feature type="compositionally biased region" description="Low complexity" evidence="2">
    <location>
        <begin position="76"/>
        <end position="88"/>
    </location>
</feature>
<evidence type="ECO:0000313" key="4">
    <source>
        <dbReference type="EMBL" id="KAK3217605.1"/>
    </source>
</evidence>
<feature type="compositionally biased region" description="Low complexity" evidence="2">
    <location>
        <begin position="307"/>
        <end position="327"/>
    </location>
</feature>
<feature type="compositionally biased region" description="Basic and acidic residues" evidence="2">
    <location>
        <begin position="197"/>
        <end position="207"/>
    </location>
</feature>
<evidence type="ECO:0000256" key="2">
    <source>
        <dbReference type="SAM" id="MobiDB-lite"/>
    </source>
</evidence>
<feature type="region of interest" description="Disordered" evidence="2">
    <location>
        <begin position="1"/>
        <end position="244"/>
    </location>
</feature>
<protein>
    <recommendedName>
        <fullName evidence="3">Myb-like domain-containing protein</fullName>
    </recommendedName>
</protein>
<gene>
    <name evidence="4" type="ORF">GRF29_1g3641102</name>
</gene>
<dbReference type="Proteomes" id="UP001280581">
    <property type="component" value="Unassembled WGS sequence"/>
</dbReference>
<proteinExistence type="predicted"/>
<dbReference type="Gene3D" id="1.10.10.60">
    <property type="entry name" value="Homeodomain-like"/>
    <property type="match status" value="1"/>
</dbReference>
<dbReference type="AlphaFoldDB" id="A0AAN6M944"/>
<keyword evidence="5" id="KW-1185">Reference proteome</keyword>
<sequence>MEPRIATLLGDSPLERPAADALWLPPPPPSSAGRILSSPLLRTTHSPSQQPAPQRQKPSAPIGDVLNTVKPFSGRLSDLLLDPSPQQLPKRKRDDDAAAKPLPTAPENSLLMLPKPHQQPKKNTKRQRIPPLLQGLHQVPPQAQSRLFPPITSETDTFGRDMGDTIPLRPAGGSKSAKEPSNEASTGSTPMNTPARTPEEAREKEGAKLASGPIGDKENRSGTNAAPGKTKELKKRNKWSDEETKDLLVGVSKFGIGSWKKILQCPDYTFHHRSAVDLKDRFRTCCPGEGLKPRKSKRKSNAHEVTSPDATSLPTPTSTSGSDDPTAPETPNPTSTSRKNRGDSHRKGPAELREMGIHSAFTRTVHRRERRTFTEQDDENLLKGFNKYGSAWHLIRGDVELGFSARQPTDLRDRFRIRYPERFAKAGYKLKAKDERMLKEKENAENQDARSIQPPTNSATTSIRDPAIPLPTPLQDYADLASEQDGDPSRSPITLSRNILEWVDAHPSQMSGANLPPLSTFVTDPSSSIHYTTDGLHINPSLTLDLPMALLNSTVLPSTSQRDFHGTADDASSHVETWRSAASHVKSAENYVTACAGIWFAECGA</sequence>
<keyword evidence="1" id="KW-0539">Nucleus</keyword>
<name>A0AAN6M944_9PLEO</name>
<feature type="compositionally biased region" description="Basic and acidic residues" evidence="2">
    <location>
        <begin position="340"/>
        <end position="356"/>
    </location>
</feature>
<feature type="domain" description="Myb-like" evidence="3">
    <location>
        <begin position="231"/>
        <end position="284"/>
    </location>
</feature>
<dbReference type="EMBL" id="WVTA01000001">
    <property type="protein sequence ID" value="KAK3217605.1"/>
    <property type="molecule type" value="Genomic_DNA"/>
</dbReference>
<dbReference type="Gene3D" id="1.10.246.220">
    <property type="match status" value="1"/>
</dbReference>
<evidence type="ECO:0000256" key="1">
    <source>
        <dbReference type="ARBA" id="ARBA00023242"/>
    </source>
</evidence>
<evidence type="ECO:0000259" key="3">
    <source>
        <dbReference type="PROSITE" id="PS50090"/>
    </source>
</evidence>
<dbReference type="PROSITE" id="PS50090">
    <property type="entry name" value="MYB_LIKE"/>
    <property type="match status" value="1"/>
</dbReference>
<feature type="compositionally biased region" description="Basic and acidic residues" evidence="2">
    <location>
        <begin position="434"/>
        <end position="448"/>
    </location>
</feature>
<feature type="compositionally biased region" description="Polar residues" evidence="2">
    <location>
        <begin position="182"/>
        <end position="195"/>
    </location>
</feature>
<feature type="compositionally biased region" description="Polar residues" evidence="2">
    <location>
        <begin position="40"/>
        <end position="57"/>
    </location>
</feature>
<accession>A0AAN6M944</accession>
<comment type="caution">
    <text evidence="4">The sequence shown here is derived from an EMBL/GenBank/DDBJ whole genome shotgun (WGS) entry which is preliminary data.</text>
</comment>
<dbReference type="InterPro" id="IPR001005">
    <property type="entry name" value="SANT/Myb"/>
</dbReference>
<dbReference type="InterPro" id="IPR052450">
    <property type="entry name" value="TRBD-Containing_Protein"/>
</dbReference>
<feature type="compositionally biased region" description="Polar residues" evidence="2">
    <location>
        <begin position="449"/>
        <end position="463"/>
    </location>
</feature>
<organism evidence="4 5">
    <name type="scientific">Pseudopithomyces chartarum</name>
    <dbReference type="NCBI Taxonomy" id="1892770"/>
    <lineage>
        <taxon>Eukaryota</taxon>
        <taxon>Fungi</taxon>
        <taxon>Dikarya</taxon>
        <taxon>Ascomycota</taxon>
        <taxon>Pezizomycotina</taxon>
        <taxon>Dothideomycetes</taxon>
        <taxon>Pleosporomycetidae</taxon>
        <taxon>Pleosporales</taxon>
        <taxon>Massarineae</taxon>
        <taxon>Didymosphaeriaceae</taxon>
        <taxon>Pseudopithomyces</taxon>
    </lineage>
</organism>
<dbReference type="CDD" id="cd11660">
    <property type="entry name" value="SANT_TRF"/>
    <property type="match status" value="1"/>
</dbReference>
<feature type="region of interest" description="Disordered" evidence="2">
    <location>
        <begin position="434"/>
        <end position="474"/>
    </location>
</feature>
<feature type="compositionally biased region" description="Basic residues" evidence="2">
    <location>
        <begin position="118"/>
        <end position="128"/>
    </location>
</feature>
<dbReference type="Pfam" id="PF00249">
    <property type="entry name" value="Myb_DNA-binding"/>
    <property type="match status" value="1"/>
</dbReference>
<feature type="region of interest" description="Disordered" evidence="2">
    <location>
        <begin position="288"/>
        <end position="363"/>
    </location>
</feature>